<dbReference type="EMBL" id="MVHZ01000001">
    <property type="protein sequence ID" value="ORB04345.1"/>
    <property type="molecule type" value="Genomic_DNA"/>
</dbReference>
<evidence type="ECO:0000313" key="3">
    <source>
        <dbReference type="Proteomes" id="UP000192320"/>
    </source>
</evidence>
<gene>
    <name evidence="2" type="ORF">BST33_00090</name>
</gene>
<evidence type="ECO:0000259" key="1">
    <source>
        <dbReference type="Pfam" id="PF14594"/>
    </source>
</evidence>
<sequence>MSGLATVEASDDLWNLLQDRRAERERTRLAAPTVRLWDGDYRLRGEVATWRSLAYEFIENDTGTATLRLPLSHHLAKWVLDFKGREKRNVHVTIEKHGSRWSGFMDYYKVVKTEGGDNYLEIAFLNDYEQAKHIYVWCNPFLRPELQFPKLWTIFGPAKWCCLVTLFVNILRLESSIWTLPDDPTDINEWMGLSFNAANWRNIVKPFDILSDNSNTEVVFSRFRSWHDTVQQILQDAQLTVVCRRYLKGEDRHPFSDLWKNLDPSVASTIEDLIPLRHGCLVWDIVDNSGWGTETAFGGSLLTGLVRSVVNIASDGYTEGVDIFMGDPTFPDEYYQPGFLGTSPKAPWVVFEEGPLTGIKQSEFVYHEATDTSFLTGGMSMPGVNEAISAGVNMAGDLLSSYISTQIAALPGVAAAGGAIDFPSLGGSMDAVAKLFYEDVFLAFMEIPTLRAIGTKLPLPGLEDKVTGLGDFHLFEGWADGADRAFTISAMVALRAKIYATRAHTSHTLKVADASPYIIGEPGYGHFWLGNRVGTTVLGFPDPHLVFVERVHKIRYEWDENGSNGWDITIGRREPKDLAVQVEEWFRELTGLGPTGTF</sequence>
<dbReference type="OrthoDB" id="4410004at2"/>
<comment type="caution">
    <text evidence="2">The sequence shown here is derived from an EMBL/GenBank/DDBJ whole genome shotgun (WGS) entry which is preliminary data.</text>
</comment>
<dbReference type="Proteomes" id="UP000192320">
    <property type="component" value="Unassembled WGS sequence"/>
</dbReference>
<organism evidence="2 3">
    <name type="scientific">Mycolicibacter minnesotensis</name>
    <dbReference type="NCBI Taxonomy" id="1118379"/>
    <lineage>
        <taxon>Bacteria</taxon>
        <taxon>Bacillati</taxon>
        <taxon>Actinomycetota</taxon>
        <taxon>Actinomycetes</taxon>
        <taxon>Mycobacteriales</taxon>
        <taxon>Mycobacteriaceae</taxon>
        <taxon>Mycolicibacter</taxon>
    </lineage>
</organism>
<feature type="domain" description="Gp28/Gp37-like" evidence="1">
    <location>
        <begin position="33"/>
        <end position="571"/>
    </location>
</feature>
<dbReference type="Pfam" id="PF14594">
    <property type="entry name" value="Sipho_Gp37"/>
    <property type="match status" value="1"/>
</dbReference>
<dbReference type="AlphaFoldDB" id="A0A7I7R8D3"/>
<keyword evidence="3" id="KW-1185">Reference proteome</keyword>
<dbReference type="InterPro" id="IPR029432">
    <property type="entry name" value="Gp28/Gp37-like_dom"/>
</dbReference>
<proteinExistence type="predicted"/>
<accession>A0A7I7R8D3</accession>
<name>A0A7I7R8D3_9MYCO</name>
<evidence type="ECO:0000313" key="2">
    <source>
        <dbReference type="EMBL" id="ORB04345.1"/>
    </source>
</evidence>
<protein>
    <submittedName>
        <fullName evidence="2">Phage tail protein</fullName>
    </submittedName>
</protein>
<reference evidence="2 3" key="1">
    <citation type="submission" date="2017-02" db="EMBL/GenBank/DDBJ databases">
        <title>The new phylogeny of genus Mycobacterium.</title>
        <authorList>
            <person name="Tortoli E."/>
            <person name="Trovato A."/>
            <person name="Cirillo D.M."/>
        </authorList>
    </citation>
    <scope>NUCLEOTIDE SEQUENCE [LARGE SCALE GENOMIC DNA]</scope>
    <source>
        <strain evidence="2 3">DSM 45633</strain>
    </source>
</reference>